<gene>
    <name evidence="1" type="ORF">D5R97_04435</name>
</gene>
<dbReference type="InterPro" id="IPR013785">
    <property type="entry name" value="Aldolase_TIM"/>
</dbReference>
<dbReference type="AlphaFoldDB" id="A0A424YFC3"/>
<accession>A0A424YFC3</accession>
<feature type="non-terminal residue" evidence="1">
    <location>
        <position position="1"/>
    </location>
</feature>
<evidence type="ECO:0000313" key="2">
    <source>
        <dbReference type="Proteomes" id="UP000285138"/>
    </source>
</evidence>
<proteinExistence type="predicted"/>
<evidence type="ECO:0000313" key="1">
    <source>
        <dbReference type="EMBL" id="RQD76440.1"/>
    </source>
</evidence>
<name>A0A424YFC3_9FIRM</name>
<dbReference type="EMBL" id="QZAA01000117">
    <property type="protein sequence ID" value="RQD76440.1"/>
    <property type="molecule type" value="Genomic_DNA"/>
</dbReference>
<comment type="caution">
    <text evidence="1">The sequence shown here is derived from an EMBL/GenBank/DDBJ whole genome shotgun (WGS) entry which is preliminary data.</text>
</comment>
<organism evidence="1 2">
    <name type="scientific">Candidatus Syntrophonatronum acetioxidans</name>
    <dbReference type="NCBI Taxonomy" id="1795816"/>
    <lineage>
        <taxon>Bacteria</taxon>
        <taxon>Bacillati</taxon>
        <taxon>Bacillota</taxon>
        <taxon>Clostridia</taxon>
        <taxon>Eubacteriales</taxon>
        <taxon>Syntrophomonadaceae</taxon>
        <taxon>Candidatus Syntrophonatronum</taxon>
    </lineage>
</organism>
<dbReference type="PANTHER" id="PTHR43075">
    <property type="entry name" value="FORMATE LYASE ACTIVATING ENZYME, PUTATIVE (AFU_ORTHOLOGUE AFUA_2G15630)-RELATED"/>
    <property type="match status" value="1"/>
</dbReference>
<dbReference type="PANTHER" id="PTHR43075:SF1">
    <property type="entry name" value="FORMATE LYASE ACTIVATING ENZYME, PUTATIVE (AFU_ORTHOLOGUE AFUA_2G15630)-RELATED"/>
    <property type="match status" value="1"/>
</dbReference>
<dbReference type="Proteomes" id="UP000285138">
    <property type="component" value="Unassembled WGS sequence"/>
</dbReference>
<dbReference type="Gene3D" id="3.20.20.70">
    <property type="entry name" value="Aldolase class I"/>
    <property type="match status" value="1"/>
</dbReference>
<reference evidence="1 2" key="1">
    <citation type="submission" date="2018-08" db="EMBL/GenBank/DDBJ databases">
        <title>The metabolism and importance of syntrophic acetate oxidation coupled to methane or sulfide production in haloalkaline environments.</title>
        <authorList>
            <person name="Timmers P.H.A."/>
            <person name="Vavourakis C.D."/>
            <person name="Sorokin D.Y."/>
            <person name="Sinninghe Damste J.S."/>
            <person name="Muyzer G."/>
            <person name="Stams A.J.M."/>
            <person name="Plugge C.M."/>
        </authorList>
    </citation>
    <scope>NUCLEOTIDE SEQUENCE [LARGE SCALE GENOMIC DNA]</scope>
    <source>
        <strain evidence="1">MSAO_Bac1</strain>
    </source>
</reference>
<protein>
    <submittedName>
        <fullName evidence="1">Radical SAM protein</fullName>
    </submittedName>
</protein>
<sequence>THVVPQILQSLEIAAREGLRLPLVYNCGGYESLKTLKLLEGIIDIYMPDFKYTDEKKAKKYSGIDNYPEIAKKALKEMHRQVGDLVIDERGIALRGLIIRHLVLPQDLAGTEEAMRFIGEEISPDSFVNVMAQYHPAYKAHDYPELSRRLYMKEYEDALEIAQKYGVIPSRKF</sequence>
<dbReference type="InterPro" id="IPR040085">
    <property type="entry name" value="MJ0674-like"/>
</dbReference>